<gene>
    <name evidence="6" type="ORF">PFISCL1PPCAC_2602</name>
</gene>
<dbReference type="GO" id="GO:0020037">
    <property type="term" value="F:heme binding"/>
    <property type="evidence" value="ECO:0007669"/>
    <property type="project" value="InterPro"/>
</dbReference>
<dbReference type="Gene3D" id="1.10.630.10">
    <property type="entry name" value="Cytochrome P450"/>
    <property type="match status" value="1"/>
</dbReference>
<dbReference type="EMBL" id="BTSY01000001">
    <property type="protein sequence ID" value="GMT11305.1"/>
    <property type="molecule type" value="Genomic_DNA"/>
</dbReference>
<dbReference type="SUPFAM" id="SSF48264">
    <property type="entry name" value="Cytochrome P450"/>
    <property type="match status" value="1"/>
</dbReference>
<protein>
    <submittedName>
        <fullName evidence="6">Uncharacterized protein</fullName>
    </submittedName>
</protein>
<evidence type="ECO:0000256" key="5">
    <source>
        <dbReference type="ARBA" id="ARBA00023033"/>
    </source>
</evidence>
<keyword evidence="3" id="KW-0349">Heme</keyword>
<evidence type="ECO:0000256" key="2">
    <source>
        <dbReference type="ARBA" id="ARBA00010617"/>
    </source>
</evidence>
<feature type="non-terminal residue" evidence="6">
    <location>
        <position position="94"/>
    </location>
</feature>
<dbReference type="PANTHER" id="PTHR24291">
    <property type="entry name" value="CYTOCHROME P450 FAMILY 4"/>
    <property type="match status" value="1"/>
</dbReference>
<evidence type="ECO:0000256" key="1">
    <source>
        <dbReference type="ARBA" id="ARBA00001971"/>
    </source>
</evidence>
<dbReference type="InterPro" id="IPR036396">
    <property type="entry name" value="Cyt_P450_sf"/>
</dbReference>
<proteinExistence type="inferred from homology"/>
<keyword evidence="7" id="KW-1185">Reference proteome</keyword>
<dbReference type="GO" id="GO:0005506">
    <property type="term" value="F:iron ion binding"/>
    <property type="evidence" value="ECO:0007669"/>
    <property type="project" value="InterPro"/>
</dbReference>
<feature type="non-terminal residue" evidence="6">
    <location>
        <position position="1"/>
    </location>
</feature>
<comment type="cofactor">
    <cofactor evidence="1">
        <name>heme</name>
        <dbReference type="ChEBI" id="CHEBI:30413"/>
    </cofactor>
</comment>
<dbReference type="AlphaFoldDB" id="A0AAV5UYI7"/>
<evidence type="ECO:0000256" key="3">
    <source>
        <dbReference type="ARBA" id="ARBA00022617"/>
    </source>
</evidence>
<accession>A0AAV5UYI7</accession>
<organism evidence="6 7">
    <name type="scientific">Pristionchus fissidentatus</name>
    <dbReference type="NCBI Taxonomy" id="1538716"/>
    <lineage>
        <taxon>Eukaryota</taxon>
        <taxon>Metazoa</taxon>
        <taxon>Ecdysozoa</taxon>
        <taxon>Nematoda</taxon>
        <taxon>Chromadorea</taxon>
        <taxon>Rhabditida</taxon>
        <taxon>Rhabditina</taxon>
        <taxon>Diplogasteromorpha</taxon>
        <taxon>Diplogasteroidea</taxon>
        <taxon>Neodiplogasteridae</taxon>
        <taxon>Pristionchus</taxon>
    </lineage>
</organism>
<keyword evidence="4" id="KW-0408">Iron</keyword>
<dbReference type="GO" id="GO:0004497">
    <property type="term" value="F:monooxygenase activity"/>
    <property type="evidence" value="ECO:0007669"/>
    <property type="project" value="UniProtKB-KW"/>
</dbReference>
<dbReference type="GO" id="GO:0016705">
    <property type="term" value="F:oxidoreductase activity, acting on paired donors, with incorporation or reduction of molecular oxygen"/>
    <property type="evidence" value="ECO:0007669"/>
    <property type="project" value="InterPro"/>
</dbReference>
<keyword evidence="3" id="KW-0479">Metal-binding</keyword>
<keyword evidence="5" id="KW-0503">Monooxygenase</keyword>
<sequence length="94" mass="10726">ILQVPGLKSYPLIGSAWQFNWDSAGNVGSMLHYYKILSSNNEQKTKTFQLWVGPIPMIYILKPEYCKQVLESNTLITKATEYDKLTEWIGTGLL</sequence>
<evidence type="ECO:0000313" key="6">
    <source>
        <dbReference type="EMBL" id="GMT11305.1"/>
    </source>
</evidence>
<keyword evidence="5" id="KW-0560">Oxidoreductase</keyword>
<comment type="similarity">
    <text evidence="2">Belongs to the cytochrome P450 family.</text>
</comment>
<dbReference type="Proteomes" id="UP001432322">
    <property type="component" value="Unassembled WGS sequence"/>
</dbReference>
<evidence type="ECO:0000256" key="4">
    <source>
        <dbReference type="ARBA" id="ARBA00023004"/>
    </source>
</evidence>
<comment type="caution">
    <text evidence="6">The sequence shown here is derived from an EMBL/GenBank/DDBJ whole genome shotgun (WGS) entry which is preliminary data.</text>
</comment>
<name>A0AAV5UYI7_9BILA</name>
<reference evidence="6" key="1">
    <citation type="submission" date="2023-10" db="EMBL/GenBank/DDBJ databases">
        <title>Genome assembly of Pristionchus species.</title>
        <authorList>
            <person name="Yoshida K."/>
            <person name="Sommer R.J."/>
        </authorList>
    </citation>
    <scope>NUCLEOTIDE SEQUENCE</scope>
    <source>
        <strain evidence="6">RS5133</strain>
    </source>
</reference>
<dbReference type="InterPro" id="IPR050196">
    <property type="entry name" value="Cytochrome_P450_Monoox"/>
</dbReference>
<evidence type="ECO:0000313" key="7">
    <source>
        <dbReference type="Proteomes" id="UP001432322"/>
    </source>
</evidence>
<dbReference type="PANTHER" id="PTHR24291:SF146">
    <property type="entry name" value="CYTOCHROME P450"/>
    <property type="match status" value="1"/>
</dbReference>